<organism evidence="2 3">
    <name type="scientific">Fusarium napiforme</name>
    <dbReference type="NCBI Taxonomy" id="42672"/>
    <lineage>
        <taxon>Eukaryota</taxon>
        <taxon>Fungi</taxon>
        <taxon>Dikarya</taxon>
        <taxon>Ascomycota</taxon>
        <taxon>Pezizomycotina</taxon>
        <taxon>Sordariomycetes</taxon>
        <taxon>Hypocreomycetidae</taxon>
        <taxon>Hypocreales</taxon>
        <taxon>Nectriaceae</taxon>
        <taxon>Fusarium</taxon>
        <taxon>Fusarium fujikuroi species complex</taxon>
    </lineage>
</organism>
<feature type="compositionally biased region" description="Basic and acidic residues" evidence="1">
    <location>
        <begin position="439"/>
        <end position="448"/>
    </location>
</feature>
<feature type="region of interest" description="Disordered" evidence="1">
    <location>
        <begin position="439"/>
        <end position="476"/>
    </location>
</feature>
<accession>A0A8H5J5U6</accession>
<dbReference type="EMBL" id="JAAOAO010000300">
    <property type="protein sequence ID" value="KAF5549404.1"/>
    <property type="molecule type" value="Genomic_DNA"/>
</dbReference>
<dbReference type="Proteomes" id="UP000574317">
    <property type="component" value="Unassembled WGS sequence"/>
</dbReference>
<proteinExistence type="predicted"/>
<evidence type="ECO:0000256" key="1">
    <source>
        <dbReference type="SAM" id="MobiDB-lite"/>
    </source>
</evidence>
<name>A0A8H5J5U6_9HYPO</name>
<gene>
    <name evidence="2" type="ORF">FNAPI_8040</name>
</gene>
<evidence type="ECO:0000313" key="3">
    <source>
        <dbReference type="Proteomes" id="UP000574317"/>
    </source>
</evidence>
<feature type="region of interest" description="Disordered" evidence="1">
    <location>
        <begin position="285"/>
        <end position="310"/>
    </location>
</feature>
<reference evidence="2 3" key="1">
    <citation type="submission" date="2020-05" db="EMBL/GenBank/DDBJ databases">
        <title>Identification and distribution of gene clusters putatively required for synthesis of sphingolipid metabolism inhibitors in phylogenetically diverse species of the filamentous fungus Fusarium.</title>
        <authorList>
            <person name="Kim H.-S."/>
            <person name="Busman M."/>
            <person name="Brown D.W."/>
            <person name="Divon H."/>
            <person name="Uhlig S."/>
            <person name="Proctor R.H."/>
        </authorList>
    </citation>
    <scope>NUCLEOTIDE SEQUENCE [LARGE SCALE GENOMIC DNA]</scope>
    <source>
        <strain evidence="2 3">NRRL 25196</strain>
    </source>
</reference>
<protein>
    <submittedName>
        <fullName evidence="2">Uncharacterized protein</fullName>
    </submittedName>
</protein>
<comment type="caution">
    <text evidence="2">The sequence shown here is derived from an EMBL/GenBank/DDBJ whole genome shotgun (WGS) entry which is preliminary data.</text>
</comment>
<evidence type="ECO:0000313" key="2">
    <source>
        <dbReference type="EMBL" id="KAF5549404.1"/>
    </source>
</evidence>
<keyword evidence="3" id="KW-1185">Reference proteome</keyword>
<sequence length="476" mass="53053">MAAAPPESSVLSLLNGISPRLAVKELEVVPSARLQRLYNVKVTEGPSLLLALPPPAVIRLLRAEKSTLGTEAAVLKWLSAVARERKICSGAGSEEATTRTVVTPVAKETNSQLLAGYLPTLVRHESIGGVLPVEYNLIRPPRGTPISTLSRPLDSREQWSVDFQTGQLLRRISSQVSPTRRFGIAADVLSVSPSVVHHPPRRFEGSLTDSKGADSWRVAFHSLLESVLRDGEDLTIMFNYNNIRHHFERFQHLLDAVTKPRLVVLDAGEDSNTLIHRPYESEKKSILPKDVQPQPRLGKGVSRKPGNDGKVGQDYRIVLQDGISRKADYMITDEPSQNPIEVTGLRQWSNCVFGDPLMATVFSKQPNLSGDFWRGFDNPLPGETTASIIEDRDNAHIRMLLYECYHAVVTLVGEYYRPQTDSSRRELAARKHLGNVLARLEELDDRGQQRRRRMSGEMSPSKRPRSGQESDEDSEP</sequence>
<dbReference type="AlphaFoldDB" id="A0A8H5J5U6"/>